<comment type="caution">
    <text evidence="1">The sequence shown here is derived from an EMBL/GenBank/DDBJ whole genome shotgun (WGS) entry which is preliminary data.</text>
</comment>
<accession>A0ABN9T5R0</accession>
<reference evidence="1" key="1">
    <citation type="submission" date="2023-10" db="EMBL/GenBank/DDBJ databases">
        <authorList>
            <person name="Chen Y."/>
            <person name="Shah S."/>
            <person name="Dougan E. K."/>
            <person name="Thang M."/>
            <person name="Chan C."/>
        </authorList>
    </citation>
    <scope>NUCLEOTIDE SEQUENCE [LARGE SCALE GENOMIC DNA]</scope>
</reference>
<evidence type="ECO:0000313" key="2">
    <source>
        <dbReference type="Proteomes" id="UP001189429"/>
    </source>
</evidence>
<sequence>MSEAMELEIHDAPAWLFPLGKRKGEGDGGQASKTLVVATGGAGGGRGSGDGHGRGHTDATDGIDMATFKWVARQTLANSRAIADLEANVNDTFLLAEETWLAKAGLLANAQYTKAAADLKAKAASDPQVDTSSLGPPFLVVFFLVMSEIRKQAATGIHKEEVEAFWQTHIKDKTPAELAMMVRTMSFQQPRGEKSKRMEKMVKLRLHILTDTEGGRKLSTLIYRTLCELNAQKLVGSAPRSQGERAIQKWLSRSK</sequence>
<gene>
    <name evidence="1" type="ORF">PCOR1329_LOCUS35670</name>
</gene>
<dbReference type="Proteomes" id="UP001189429">
    <property type="component" value="Unassembled WGS sequence"/>
</dbReference>
<organism evidence="1 2">
    <name type="scientific">Prorocentrum cordatum</name>
    <dbReference type="NCBI Taxonomy" id="2364126"/>
    <lineage>
        <taxon>Eukaryota</taxon>
        <taxon>Sar</taxon>
        <taxon>Alveolata</taxon>
        <taxon>Dinophyceae</taxon>
        <taxon>Prorocentrales</taxon>
        <taxon>Prorocentraceae</taxon>
        <taxon>Prorocentrum</taxon>
    </lineage>
</organism>
<keyword evidence="2" id="KW-1185">Reference proteome</keyword>
<proteinExistence type="predicted"/>
<evidence type="ECO:0000313" key="1">
    <source>
        <dbReference type="EMBL" id="CAK0840167.1"/>
    </source>
</evidence>
<protein>
    <submittedName>
        <fullName evidence="1">Uncharacterized protein</fullName>
    </submittedName>
</protein>
<dbReference type="EMBL" id="CAUYUJ010014356">
    <property type="protein sequence ID" value="CAK0840167.1"/>
    <property type="molecule type" value="Genomic_DNA"/>
</dbReference>
<name>A0ABN9T5R0_9DINO</name>